<dbReference type="NCBIfam" id="NF007111">
    <property type="entry name" value="PRK09560.1"/>
    <property type="match status" value="1"/>
</dbReference>
<feature type="transmembrane region" description="Helical" evidence="6">
    <location>
        <begin position="158"/>
        <end position="179"/>
    </location>
</feature>
<dbReference type="HAMAP" id="MF_01844">
    <property type="entry name" value="NhaA"/>
    <property type="match status" value="1"/>
</dbReference>
<comment type="subcellular location">
    <subcellularLocation>
        <location evidence="1">Cell inner membrane</location>
        <topology evidence="1">Multi-pass membrane protein</topology>
    </subcellularLocation>
    <subcellularLocation>
        <location evidence="6">Cell membrane</location>
        <topology evidence="6">Multi-pass membrane protein</topology>
    </subcellularLocation>
</comment>
<keyword evidence="6" id="KW-0813">Transport</keyword>
<dbReference type="Gene3D" id="1.20.1530.10">
    <property type="entry name" value="Na+/H+ antiporter like domain"/>
    <property type="match status" value="1"/>
</dbReference>
<keyword evidence="6" id="KW-0739">Sodium transport</keyword>
<feature type="transmembrane region" description="Helical" evidence="6">
    <location>
        <begin position="209"/>
        <end position="241"/>
    </location>
</feature>
<evidence type="ECO:0000256" key="1">
    <source>
        <dbReference type="ARBA" id="ARBA00004429"/>
    </source>
</evidence>
<feature type="transmembrane region" description="Helical" evidence="6">
    <location>
        <begin position="328"/>
        <end position="354"/>
    </location>
</feature>
<proteinExistence type="inferred from homology"/>
<feature type="transmembrane region" description="Helical" evidence="6">
    <location>
        <begin position="291"/>
        <end position="316"/>
    </location>
</feature>
<gene>
    <name evidence="7" type="primary">nhaA_1</name>
    <name evidence="6" type="synonym">nhaA</name>
    <name evidence="7" type="ORF">DYBT9623_04233</name>
</gene>
<evidence type="ECO:0000256" key="3">
    <source>
        <dbReference type="ARBA" id="ARBA00022692"/>
    </source>
</evidence>
<comment type="catalytic activity">
    <reaction evidence="6">
        <text>Na(+)(in) + 2 H(+)(out) = Na(+)(out) + 2 H(+)(in)</text>
        <dbReference type="Rhea" id="RHEA:29251"/>
        <dbReference type="ChEBI" id="CHEBI:15378"/>
        <dbReference type="ChEBI" id="CHEBI:29101"/>
    </reaction>
</comment>
<name>A0ABN7RG51_9BACT</name>
<dbReference type="InterPro" id="IPR004670">
    <property type="entry name" value="NhaA"/>
</dbReference>
<feature type="transmembrane region" description="Helical" evidence="6">
    <location>
        <begin position="21"/>
        <end position="40"/>
    </location>
</feature>
<comment type="caution">
    <text evidence="7">The sequence shown here is derived from an EMBL/GenBank/DDBJ whole genome shotgun (WGS) entry which is preliminary data.</text>
</comment>
<accession>A0ABN7RG51</accession>
<feature type="transmembrane region" description="Helical" evidence="6">
    <location>
        <begin position="366"/>
        <end position="383"/>
    </location>
</feature>
<organism evidence="7 8">
    <name type="scientific">Dyadobacter linearis</name>
    <dbReference type="NCBI Taxonomy" id="2823330"/>
    <lineage>
        <taxon>Bacteria</taxon>
        <taxon>Pseudomonadati</taxon>
        <taxon>Bacteroidota</taxon>
        <taxon>Cytophagia</taxon>
        <taxon>Cytophagales</taxon>
        <taxon>Spirosomataceae</taxon>
        <taxon>Dyadobacter</taxon>
    </lineage>
</organism>
<dbReference type="RefSeq" id="WP_215235511.1">
    <property type="nucleotide sequence ID" value="NZ_CAJRAU010000006.1"/>
</dbReference>
<keyword evidence="6" id="KW-0050">Antiport</keyword>
<sequence>MANLINLNSFKKFFQSSSTGGIILIICVMISLIIANSSAGPGFEALLATEIGADMAGVHLRYPVLLWINDGLMAVFFLLVGLEIKREMVEGELSSFKKASLPILAAIGGVLAPASIYFWFNSGTPTASGWGIPMATDIAFAIAIISMLGKRAPSSLKIFLSALAIVDDLMAILVIAIFYSTDIHYTYLLYAFGIFIFLLLLNRLKVKSLAAYLIPGLFIWYFIHHSGVHATIAGVLTAFALPTTPDATESPLEKLEHILVNPVNFVIMPIFALANTNIEFEPGMLQGLTTVLGLGIIAGLVIGKPFGITLFSWIAVKLGIGKMPKHASWMHIIGVGMLGGIGFTMSIFIALLSFAGEELILSEAKFSILTASVTSGILGYFWLQQVNKRTHKNK</sequence>
<evidence type="ECO:0000256" key="2">
    <source>
        <dbReference type="ARBA" id="ARBA00022475"/>
    </source>
</evidence>
<dbReference type="Pfam" id="PF06965">
    <property type="entry name" value="Na_H_antiport_1"/>
    <property type="match status" value="1"/>
</dbReference>
<reference evidence="7 8" key="1">
    <citation type="submission" date="2021-04" db="EMBL/GenBank/DDBJ databases">
        <authorList>
            <person name="Rodrigo-Torres L."/>
            <person name="Arahal R. D."/>
            <person name="Lucena T."/>
        </authorList>
    </citation>
    <scope>NUCLEOTIDE SEQUENCE [LARGE SCALE GENOMIC DNA]</scope>
    <source>
        <strain evidence="7 8">CECT 9623</strain>
    </source>
</reference>
<keyword evidence="3 6" id="KW-0812">Transmembrane</keyword>
<evidence type="ECO:0000313" key="7">
    <source>
        <dbReference type="EMBL" id="CAG5072660.1"/>
    </source>
</evidence>
<keyword evidence="6" id="KW-0915">Sodium</keyword>
<dbReference type="EMBL" id="CAJRAU010000006">
    <property type="protein sequence ID" value="CAG5072660.1"/>
    <property type="molecule type" value="Genomic_DNA"/>
</dbReference>
<dbReference type="NCBIfam" id="NF007112">
    <property type="entry name" value="PRK09561.1"/>
    <property type="match status" value="1"/>
</dbReference>
<protein>
    <recommendedName>
        <fullName evidence="6">Na(+)/H(+) antiporter NhaA</fullName>
    </recommendedName>
    <alternativeName>
        <fullName evidence="6">Sodium/proton antiporter NhaA</fullName>
    </alternativeName>
</protein>
<feature type="transmembrane region" description="Helical" evidence="6">
    <location>
        <begin position="185"/>
        <end position="202"/>
    </location>
</feature>
<dbReference type="NCBIfam" id="TIGR00773">
    <property type="entry name" value="NhaA"/>
    <property type="match status" value="1"/>
</dbReference>
<dbReference type="PANTHER" id="PTHR30341">
    <property type="entry name" value="SODIUM ION/PROTON ANTIPORTER NHAA-RELATED"/>
    <property type="match status" value="1"/>
</dbReference>
<feature type="transmembrane region" description="Helical" evidence="6">
    <location>
        <begin position="126"/>
        <end position="146"/>
    </location>
</feature>
<comment type="function">
    <text evidence="6">Na(+)/H(+) antiporter that extrudes sodium in exchange for external protons.</text>
</comment>
<keyword evidence="4 6" id="KW-1133">Transmembrane helix</keyword>
<keyword evidence="6" id="KW-0406">Ion transport</keyword>
<dbReference type="Proteomes" id="UP000679725">
    <property type="component" value="Unassembled WGS sequence"/>
</dbReference>
<dbReference type="PANTHER" id="PTHR30341:SF0">
    <property type="entry name" value="NA(+)_H(+) ANTIPORTER NHAA"/>
    <property type="match status" value="1"/>
</dbReference>
<keyword evidence="5 6" id="KW-0472">Membrane</keyword>
<feature type="transmembrane region" description="Helical" evidence="6">
    <location>
        <begin position="60"/>
        <end position="80"/>
    </location>
</feature>
<keyword evidence="8" id="KW-1185">Reference proteome</keyword>
<evidence type="ECO:0000256" key="4">
    <source>
        <dbReference type="ARBA" id="ARBA00022989"/>
    </source>
</evidence>
<evidence type="ECO:0000256" key="5">
    <source>
        <dbReference type="ARBA" id="ARBA00023136"/>
    </source>
</evidence>
<comment type="similarity">
    <text evidence="6">Belongs to the NhaA Na(+)/H(+) (TC 2.A.33) antiporter family.</text>
</comment>
<evidence type="ECO:0000256" key="6">
    <source>
        <dbReference type="HAMAP-Rule" id="MF_01844"/>
    </source>
</evidence>
<dbReference type="InterPro" id="IPR023171">
    <property type="entry name" value="Na/H_antiporter_dom_sf"/>
</dbReference>
<evidence type="ECO:0000313" key="8">
    <source>
        <dbReference type="Proteomes" id="UP000679725"/>
    </source>
</evidence>
<feature type="transmembrane region" description="Helical" evidence="6">
    <location>
        <begin position="101"/>
        <end position="120"/>
    </location>
</feature>
<keyword evidence="2 6" id="KW-1003">Cell membrane</keyword>